<keyword evidence="3" id="KW-1185">Reference proteome</keyword>
<organism evidence="2 3">
    <name type="scientific">Rhizophagus clarus</name>
    <dbReference type="NCBI Taxonomy" id="94130"/>
    <lineage>
        <taxon>Eukaryota</taxon>
        <taxon>Fungi</taxon>
        <taxon>Fungi incertae sedis</taxon>
        <taxon>Mucoromycota</taxon>
        <taxon>Glomeromycotina</taxon>
        <taxon>Glomeromycetes</taxon>
        <taxon>Glomerales</taxon>
        <taxon>Glomeraceae</taxon>
        <taxon>Rhizophagus</taxon>
    </lineage>
</organism>
<dbReference type="Proteomes" id="UP000247702">
    <property type="component" value="Unassembled WGS sequence"/>
</dbReference>
<feature type="compositionally biased region" description="Low complexity" evidence="1">
    <location>
        <begin position="199"/>
        <end position="215"/>
    </location>
</feature>
<sequence length="251" mass="28967">MSTSYQKGEEFEKVMAKKFKDANIEVHRTRELKALRGHSLRKLPVRYPDLAYGGRPAVNVLPVFEKLADIYLFCGFLGYTLIVQCKNHNGSIEPNVVRELEGVLTRFDENTTIGILAAPSKEKFTVNTINRAESSKYNIILTDKSYVYLDLIRFVNSRQIRSSYNNPSNFHDVFSNPHNNHPNPRSNHSDPHNPRNYPSNSHNNPFNIRNNNPSNTFKNFYNLRNTPSNLHNNSHKNKVIRTPSYTYRGQV</sequence>
<evidence type="ECO:0000313" key="3">
    <source>
        <dbReference type="Proteomes" id="UP000247702"/>
    </source>
</evidence>
<accession>A0A2Z6QN67</accession>
<feature type="compositionally biased region" description="Low complexity" evidence="1">
    <location>
        <begin position="175"/>
        <end position="186"/>
    </location>
</feature>
<dbReference type="AlphaFoldDB" id="A0A2Z6QN67"/>
<name>A0A2Z6QN67_9GLOM</name>
<gene>
    <name evidence="2" type="ORF">RclHR1_17010002</name>
</gene>
<feature type="region of interest" description="Disordered" evidence="1">
    <location>
        <begin position="169"/>
        <end position="217"/>
    </location>
</feature>
<dbReference type="Pfam" id="PF10356">
    <property type="entry name" value="RRG7"/>
    <property type="match status" value="1"/>
</dbReference>
<reference evidence="2 3" key="1">
    <citation type="submission" date="2017-11" db="EMBL/GenBank/DDBJ databases">
        <title>The genome of Rhizophagus clarus HR1 reveals common genetic basis of auxotrophy among arbuscular mycorrhizal fungi.</title>
        <authorList>
            <person name="Kobayashi Y."/>
        </authorList>
    </citation>
    <scope>NUCLEOTIDE SEQUENCE [LARGE SCALE GENOMIC DNA]</scope>
    <source>
        <strain evidence="2 3">HR1</strain>
    </source>
</reference>
<evidence type="ECO:0000313" key="2">
    <source>
        <dbReference type="EMBL" id="GBB90162.1"/>
    </source>
</evidence>
<protein>
    <recommendedName>
        <fullName evidence="4">Restriction endonuclease type IV Mrr domain-containing protein</fullName>
    </recommendedName>
</protein>
<dbReference type="EMBL" id="BEXD01000782">
    <property type="protein sequence ID" value="GBB90162.1"/>
    <property type="molecule type" value="Genomic_DNA"/>
</dbReference>
<comment type="caution">
    <text evidence="2">The sequence shown here is derived from an EMBL/GenBank/DDBJ whole genome shotgun (WGS) entry which is preliminary data.</text>
</comment>
<evidence type="ECO:0000256" key="1">
    <source>
        <dbReference type="SAM" id="MobiDB-lite"/>
    </source>
</evidence>
<evidence type="ECO:0008006" key="4">
    <source>
        <dbReference type="Google" id="ProtNLM"/>
    </source>
</evidence>
<proteinExistence type="predicted"/>
<dbReference type="InterPro" id="IPR018828">
    <property type="entry name" value="RRG7"/>
</dbReference>